<keyword evidence="9" id="KW-1185">Reference proteome</keyword>
<dbReference type="SMART" id="SM00916">
    <property type="entry name" value="L51_S25_CI-B8"/>
    <property type="match status" value="1"/>
</dbReference>
<evidence type="ECO:0000256" key="3">
    <source>
        <dbReference type="ARBA" id="ARBA00022980"/>
    </source>
</evidence>
<evidence type="ECO:0000259" key="7">
    <source>
        <dbReference type="SMART" id="SM00916"/>
    </source>
</evidence>
<evidence type="ECO:0000313" key="8">
    <source>
        <dbReference type="EMBL" id="TNY18388.1"/>
    </source>
</evidence>
<dbReference type="SUPFAM" id="SSF52833">
    <property type="entry name" value="Thioredoxin-like"/>
    <property type="match status" value="1"/>
</dbReference>
<keyword evidence="5" id="KW-0687">Ribonucleoprotein</keyword>
<dbReference type="InterPro" id="IPR036249">
    <property type="entry name" value="Thioredoxin-like_sf"/>
</dbReference>
<dbReference type="Proteomes" id="UP000311382">
    <property type="component" value="Unassembled WGS sequence"/>
</dbReference>
<dbReference type="PANTHER" id="PTHR21396">
    <property type="entry name" value="39S RIBOSOMAL PROTEIN L43"/>
    <property type="match status" value="1"/>
</dbReference>
<dbReference type="Pfam" id="PF05047">
    <property type="entry name" value="L51_S25_CI-B8"/>
    <property type="match status" value="1"/>
</dbReference>
<dbReference type="STRING" id="5288.A0A5C5FNG1"/>
<evidence type="ECO:0000256" key="2">
    <source>
        <dbReference type="ARBA" id="ARBA00006073"/>
    </source>
</evidence>
<dbReference type="AlphaFoldDB" id="A0A5C5FNG1"/>
<reference evidence="8 9" key="1">
    <citation type="submission" date="2019-03" db="EMBL/GenBank/DDBJ databases">
        <title>Rhodosporidium diobovatum UCD-FST 08-225 genome sequencing, assembly, and annotation.</title>
        <authorList>
            <person name="Fakankun I.U."/>
            <person name="Fristensky B."/>
            <person name="Levin D.B."/>
        </authorList>
    </citation>
    <scope>NUCLEOTIDE SEQUENCE [LARGE SCALE GENOMIC DNA]</scope>
    <source>
        <strain evidence="8 9">UCD-FST 08-225</strain>
    </source>
</reference>
<comment type="caution">
    <text evidence="8">The sequence shown here is derived from an EMBL/GenBank/DDBJ whole genome shotgun (WGS) entry which is preliminary data.</text>
</comment>
<gene>
    <name evidence="8" type="ORF">DMC30DRAFT_403253</name>
</gene>
<accession>A0A5C5FNG1</accession>
<dbReference type="GO" id="GO:0032543">
    <property type="term" value="P:mitochondrial translation"/>
    <property type="evidence" value="ECO:0007669"/>
    <property type="project" value="InterPro"/>
</dbReference>
<dbReference type="EMBL" id="SOZI01000141">
    <property type="protein sequence ID" value="TNY18388.1"/>
    <property type="molecule type" value="Genomic_DNA"/>
</dbReference>
<keyword evidence="3" id="KW-0689">Ribosomal protein</keyword>
<organism evidence="8 9">
    <name type="scientific">Rhodotorula diobovata</name>
    <dbReference type="NCBI Taxonomy" id="5288"/>
    <lineage>
        <taxon>Eukaryota</taxon>
        <taxon>Fungi</taxon>
        <taxon>Dikarya</taxon>
        <taxon>Basidiomycota</taxon>
        <taxon>Pucciniomycotina</taxon>
        <taxon>Microbotryomycetes</taxon>
        <taxon>Sporidiobolales</taxon>
        <taxon>Sporidiobolaceae</taxon>
        <taxon>Rhodotorula</taxon>
    </lineage>
</organism>
<dbReference type="OrthoDB" id="88at2759"/>
<evidence type="ECO:0000256" key="1">
    <source>
        <dbReference type="ARBA" id="ARBA00004173"/>
    </source>
</evidence>
<comment type="subcellular location">
    <subcellularLocation>
        <location evidence="1">Mitochondrion</location>
    </subcellularLocation>
</comment>
<evidence type="ECO:0000256" key="6">
    <source>
        <dbReference type="ARBA" id="ARBA00035188"/>
    </source>
</evidence>
<dbReference type="PANTHER" id="PTHR21396:SF2">
    <property type="entry name" value="LARGE RIBOSOMAL SUBUNIT PROTEIN ML43"/>
    <property type="match status" value="1"/>
</dbReference>
<dbReference type="InterPro" id="IPR039927">
    <property type="entry name" value="Ribosomal_mL43"/>
</dbReference>
<sequence>MPTPRRLLRASLAAPLPSTAPSSSVAWTRPCKKLVVHYSEHQGSHRGVRAFLHSGMLAHIAHQHPTTEVVVERSEHQGRHPLLRAAYLNGRTKEISLRNLHPSSIAQKAHLLLDSSGAKIVPLRRPGVHSTTESVRGVWSAFHEEERKA</sequence>
<dbReference type="Gene3D" id="3.40.30.10">
    <property type="entry name" value="Glutaredoxin"/>
    <property type="match status" value="1"/>
</dbReference>
<evidence type="ECO:0000313" key="9">
    <source>
        <dbReference type="Proteomes" id="UP000311382"/>
    </source>
</evidence>
<proteinExistence type="inferred from homology"/>
<dbReference type="InterPro" id="IPR007741">
    <property type="entry name" value="Ribosomal_mL43/mS25/NADH_DH"/>
</dbReference>
<protein>
    <recommendedName>
        <fullName evidence="6">Large ribosomal subunit protein mL43</fullName>
    </recommendedName>
</protein>
<feature type="domain" description="Ribosomal protein/NADH dehydrogenase" evidence="7">
    <location>
        <begin position="40"/>
        <end position="116"/>
    </location>
</feature>
<name>A0A5C5FNG1_9BASI</name>
<keyword evidence="4" id="KW-0496">Mitochondrion</keyword>
<evidence type="ECO:0000256" key="4">
    <source>
        <dbReference type="ARBA" id="ARBA00023128"/>
    </source>
</evidence>
<comment type="similarity">
    <text evidence="2">Belongs to the mitochondrion-specific ribosomal protein mL43 family.</text>
</comment>
<dbReference type="GO" id="GO:0003735">
    <property type="term" value="F:structural constituent of ribosome"/>
    <property type="evidence" value="ECO:0007669"/>
    <property type="project" value="InterPro"/>
</dbReference>
<evidence type="ECO:0000256" key="5">
    <source>
        <dbReference type="ARBA" id="ARBA00023274"/>
    </source>
</evidence>
<dbReference type="GO" id="GO:0005762">
    <property type="term" value="C:mitochondrial large ribosomal subunit"/>
    <property type="evidence" value="ECO:0007669"/>
    <property type="project" value="TreeGrafter"/>
</dbReference>